<dbReference type="Proteomes" id="UP000295341">
    <property type="component" value="Unassembled WGS sequence"/>
</dbReference>
<keyword evidence="1" id="KW-0732">Signal</keyword>
<dbReference type="OrthoDB" id="9771991at2"/>
<dbReference type="EMBL" id="SOBT01000008">
    <property type="protein sequence ID" value="TDU32208.1"/>
    <property type="molecule type" value="Genomic_DNA"/>
</dbReference>
<gene>
    <name evidence="3" type="ORF">DFR24_1597</name>
</gene>
<name>A0A4S3JZY6_9GAMM</name>
<evidence type="ECO:0000259" key="2">
    <source>
        <dbReference type="Pfam" id="PF13609"/>
    </source>
</evidence>
<protein>
    <submittedName>
        <fullName evidence="3">Short chain amide porin</fullName>
    </submittedName>
</protein>
<proteinExistence type="predicted"/>
<dbReference type="Pfam" id="PF13609">
    <property type="entry name" value="Porin_4"/>
    <property type="match status" value="1"/>
</dbReference>
<evidence type="ECO:0000313" key="3">
    <source>
        <dbReference type="EMBL" id="TDU32208.1"/>
    </source>
</evidence>
<evidence type="ECO:0000256" key="1">
    <source>
        <dbReference type="SAM" id="SignalP"/>
    </source>
</evidence>
<evidence type="ECO:0000313" key="4">
    <source>
        <dbReference type="Proteomes" id="UP000295341"/>
    </source>
</evidence>
<dbReference type="Gene3D" id="2.40.160.10">
    <property type="entry name" value="Porin"/>
    <property type="match status" value="1"/>
</dbReference>
<organism evidence="3 4">
    <name type="scientific">Panacagrimonas perspica</name>
    <dbReference type="NCBI Taxonomy" id="381431"/>
    <lineage>
        <taxon>Bacteria</taxon>
        <taxon>Pseudomonadati</taxon>
        <taxon>Pseudomonadota</taxon>
        <taxon>Gammaproteobacteria</taxon>
        <taxon>Nevskiales</taxon>
        <taxon>Nevskiaceae</taxon>
        <taxon>Panacagrimonas</taxon>
    </lineage>
</organism>
<feature type="domain" description="Porin" evidence="2">
    <location>
        <begin position="26"/>
        <end position="363"/>
    </location>
</feature>
<feature type="signal peptide" evidence="1">
    <location>
        <begin position="1"/>
        <end position="34"/>
    </location>
</feature>
<reference evidence="3 4" key="1">
    <citation type="submission" date="2019-03" db="EMBL/GenBank/DDBJ databases">
        <title>Genomic Encyclopedia of Type Strains, Phase IV (KMG-IV): sequencing the most valuable type-strain genomes for metagenomic binning, comparative biology and taxonomic classification.</title>
        <authorList>
            <person name="Goeker M."/>
        </authorList>
    </citation>
    <scope>NUCLEOTIDE SEQUENCE [LARGE SCALE GENOMIC DNA]</scope>
    <source>
        <strain evidence="3 4">DSM 26377</strain>
    </source>
</reference>
<dbReference type="AlphaFoldDB" id="A0A4S3JZY6"/>
<keyword evidence="4" id="KW-1185">Reference proteome</keyword>
<accession>A0A4S3JZY6</accession>
<dbReference type="SUPFAM" id="SSF56935">
    <property type="entry name" value="Porins"/>
    <property type="match status" value="1"/>
</dbReference>
<dbReference type="InterPro" id="IPR033900">
    <property type="entry name" value="Gram_neg_porin_domain"/>
</dbReference>
<dbReference type="InterPro" id="IPR023614">
    <property type="entry name" value="Porin_dom_sf"/>
</dbReference>
<feature type="chain" id="PRO_5030100133" evidence="1">
    <location>
        <begin position="35"/>
        <end position="365"/>
    </location>
</feature>
<sequence>MKRNAGASPRRNLKRLGMASLGLAPLMFGAAAQAATITLPPVSLGAEMRSSFRSTDVDGAAEDVNDFNLDSARININGSITEQIKFTLNTDYQGDAENDVQIIDAVGRFEFSPTVNIWAGRFLPPSDRANLYGPYFANNFVPYVDGVQDGYPFVAAGRNNGVAYWGDFDRLKISLGIFDAGSTLGDKDTVIAGRLHYSFWDIESGYYLNGTYYGEKDILSVGLATHQETSGTSAYTADFLLEKKVAGGGAFTVEAEYAKYDEFGGYSTGPGLPAGAFTESDGFFVLGAFLFPQQVGIGKFQVLGKYAETDYEEGTVDFTQETMELNLNYIIKAFNCRLSLFYVDTDYDNAAPDVTQVGLGVQFRI</sequence>
<comment type="caution">
    <text evidence="3">The sequence shown here is derived from an EMBL/GenBank/DDBJ whole genome shotgun (WGS) entry which is preliminary data.</text>
</comment>
<dbReference type="RefSeq" id="WP_133880725.1">
    <property type="nucleotide sequence ID" value="NZ_MWIN01000030.1"/>
</dbReference>